<dbReference type="GO" id="GO:0009423">
    <property type="term" value="P:chorismate biosynthetic process"/>
    <property type="evidence" value="ECO:0007669"/>
    <property type="project" value="UniProtKB-UniRule"/>
</dbReference>
<dbReference type="HAMAP" id="MF_00169">
    <property type="entry name" value="AroQ"/>
    <property type="match status" value="1"/>
</dbReference>
<keyword evidence="13" id="KW-1185">Reference proteome</keyword>
<feature type="binding site" evidence="8 10">
    <location>
        <begin position="121"/>
        <end position="122"/>
    </location>
    <ligand>
        <name>substrate</name>
    </ligand>
</feature>
<dbReference type="Gene3D" id="3.40.50.9100">
    <property type="entry name" value="Dehydroquinase, class II"/>
    <property type="match status" value="1"/>
</dbReference>
<dbReference type="InterPro" id="IPR018509">
    <property type="entry name" value="DHquinase_II_CS"/>
</dbReference>
<dbReference type="EC" id="4.2.1.10" evidence="6 8"/>
<feature type="binding site" evidence="8 10">
    <location>
        <position position="94"/>
    </location>
    <ligand>
        <name>substrate</name>
    </ligand>
</feature>
<dbReference type="NCBIfam" id="NF003805">
    <property type="entry name" value="PRK05395.1-2"/>
    <property type="match status" value="1"/>
</dbReference>
<dbReference type="PANTHER" id="PTHR21272:SF3">
    <property type="entry name" value="CATABOLIC 3-DEHYDROQUINASE"/>
    <property type="match status" value="1"/>
</dbReference>
<dbReference type="HOGENOM" id="CLU_090968_1_0_6"/>
<dbReference type="NCBIfam" id="NF003807">
    <property type="entry name" value="PRK05395.1-4"/>
    <property type="match status" value="1"/>
</dbReference>
<feature type="binding site" evidence="8 10">
    <location>
        <position position="131"/>
    </location>
    <ligand>
        <name>substrate</name>
    </ligand>
</feature>
<keyword evidence="8" id="KW-0028">Amino-acid biosynthesis</keyword>
<proteinExistence type="inferred from homology"/>
<comment type="similarity">
    <text evidence="4 8">Belongs to the type-II 3-dehydroquinase family.</text>
</comment>
<dbReference type="CDD" id="cd00466">
    <property type="entry name" value="DHQase_II"/>
    <property type="match status" value="1"/>
</dbReference>
<dbReference type="PANTHER" id="PTHR21272">
    <property type="entry name" value="CATABOLIC 3-DEHYDROQUINASE"/>
    <property type="match status" value="1"/>
</dbReference>
<dbReference type="Pfam" id="PF01220">
    <property type="entry name" value="DHquinase_II"/>
    <property type="match status" value="1"/>
</dbReference>
<dbReference type="STRING" id="374463.BCI_0050"/>
<dbReference type="GO" id="GO:0003855">
    <property type="term" value="F:3-dehydroquinate dehydratase activity"/>
    <property type="evidence" value="ECO:0007669"/>
    <property type="project" value="UniProtKB-UniRule"/>
</dbReference>
<evidence type="ECO:0000256" key="4">
    <source>
        <dbReference type="ARBA" id="ARBA00011037"/>
    </source>
</evidence>
<dbReference type="SUPFAM" id="SSF52304">
    <property type="entry name" value="Type II 3-dehydroquinate dehydratase"/>
    <property type="match status" value="1"/>
</dbReference>
<dbReference type="GO" id="GO:0019631">
    <property type="term" value="P:quinate catabolic process"/>
    <property type="evidence" value="ECO:0007669"/>
    <property type="project" value="TreeGrafter"/>
</dbReference>
<sequence length="167" mass="18861">MLVSFMGCRQLKLDSSIITDKFHILLLNGPNLNLLGHREVTKYGYTTLTEIVKDLIHIAANLKVKLCHFQSNAEHILIHHIHEARGKIDFILINPAAFTHTSIALRDAFLSVNIPFIEIHLSNIYAREPFRHYSYLSDIAVGVICGLGIDGYHFALHKAVKLLSKSH</sequence>
<gene>
    <name evidence="8 12" type="primary">aroQ</name>
    <name evidence="12" type="ordered locus">BCI_0050</name>
</gene>
<organism evidence="12 13">
    <name type="scientific">Baumannia cicadellinicola subsp. Homalodisca coagulata</name>
    <dbReference type="NCBI Taxonomy" id="374463"/>
    <lineage>
        <taxon>Bacteria</taxon>
        <taxon>Pseudomonadati</taxon>
        <taxon>Pseudomonadota</taxon>
        <taxon>Gammaproteobacteria</taxon>
        <taxon>Candidatus Palibaumannia</taxon>
    </lineage>
</organism>
<comment type="function">
    <text evidence="2 8">Catalyzes a trans-dehydration via an enolate intermediate.</text>
</comment>
<feature type="binding site" evidence="8 10">
    <location>
        <position position="100"/>
    </location>
    <ligand>
        <name>substrate</name>
    </ligand>
</feature>
<evidence type="ECO:0000256" key="7">
    <source>
        <dbReference type="ARBA" id="ARBA00023239"/>
    </source>
</evidence>
<dbReference type="GO" id="GO:0008652">
    <property type="term" value="P:amino acid biosynthetic process"/>
    <property type="evidence" value="ECO:0007669"/>
    <property type="project" value="UniProtKB-KW"/>
</dbReference>
<dbReference type="NCBIfam" id="TIGR01088">
    <property type="entry name" value="aroQ"/>
    <property type="match status" value="1"/>
</dbReference>
<comment type="catalytic activity">
    <reaction evidence="1 8">
        <text>3-dehydroquinate = 3-dehydroshikimate + H2O</text>
        <dbReference type="Rhea" id="RHEA:21096"/>
        <dbReference type="ChEBI" id="CHEBI:15377"/>
        <dbReference type="ChEBI" id="CHEBI:16630"/>
        <dbReference type="ChEBI" id="CHEBI:32364"/>
        <dbReference type="EC" id="4.2.1.10"/>
    </reaction>
</comment>
<reference evidence="12 13" key="1">
    <citation type="journal article" date="2006" name="PLoS Biol.">
        <title>Metabolic complementarity and genomics of the dual bacterial symbiosis of sharpshooters.</title>
        <authorList>
            <person name="Wu D."/>
            <person name="Daugherty S.C."/>
            <person name="Van Aken S.E."/>
            <person name="Pai G.H."/>
            <person name="Watkins K.L."/>
            <person name="Khouri H."/>
            <person name="Tallon L.J."/>
            <person name="Zaborsky J.M."/>
            <person name="Dunbar H.E."/>
            <person name="Tran P.L."/>
            <person name="Moran N.A."/>
            <person name="Eisen J.A."/>
        </authorList>
    </citation>
    <scope>NUCLEOTIDE SEQUENCE [LARGE SCALE GENOMIC DNA]</scope>
    <source>
        <strain evidence="12">Hc</strain>
    </source>
</reference>
<evidence type="ECO:0000256" key="9">
    <source>
        <dbReference type="PIRSR" id="PIRSR001399-1"/>
    </source>
</evidence>
<dbReference type="UniPathway" id="UPA00053">
    <property type="reaction ID" value="UER00086"/>
</dbReference>
<protein>
    <recommendedName>
        <fullName evidence="6 8">3-dehydroquinate dehydratase</fullName>
        <shortName evidence="8">3-dehydroquinase</shortName>
        <ecNumber evidence="6 8">4.2.1.10</ecNumber>
    </recommendedName>
    <alternativeName>
        <fullName evidence="8">Type II DHQase</fullName>
    </alternativeName>
</protein>
<evidence type="ECO:0000256" key="10">
    <source>
        <dbReference type="PIRSR" id="PIRSR001399-2"/>
    </source>
</evidence>
<feature type="active site" description="Proton donor" evidence="8 9">
    <location>
        <position position="120"/>
    </location>
</feature>
<comment type="pathway">
    <text evidence="3 8">Metabolic intermediate biosynthesis; chorismate biosynthesis; chorismate from D-erythrose 4-phosphate and phosphoenolpyruvate: step 3/7.</text>
</comment>
<dbReference type="EMBL" id="CP000238">
    <property type="protein sequence ID" value="ABF14258.1"/>
    <property type="molecule type" value="Genomic_DNA"/>
</dbReference>
<dbReference type="Proteomes" id="UP000002427">
    <property type="component" value="Chromosome"/>
</dbReference>
<name>Q1LU36_BAUCH</name>
<evidence type="ECO:0000256" key="8">
    <source>
        <dbReference type="HAMAP-Rule" id="MF_00169"/>
    </source>
</evidence>
<dbReference type="NCBIfam" id="NF003806">
    <property type="entry name" value="PRK05395.1-3"/>
    <property type="match status" value="1"/>
</dbReference>
<dbReference type="PROSITE" id="PS01029">
    <property type="entry name" value="DEHYDROQUINASE_II"/>
    <property type="match status" value="1"/>
</dbReference>
<evidence type="ECO:0000256" key="1">
    <source>
        <dbReference type="ARBA" id="ARBA00001864"/>
    </source>
</evidence>
<feature type="active site" description="Proton acceptor" evidence="8 9">
    <location>
        <position position="43"/>
    </location>
</feature>
<dbReference type="KEGG" id="bci:BCI_0050"/>
<feature type="binding site" evidence="8 10">
    <location>
        <position position="107"/>
    </location>
    <ligand>
        <name>substrate</name>
    </ligand>
</feature>
<dbReference type="AlphaFoldDB" id="Q1LU36"/>
<keyword evidence="7 8" id="KW-0456">Lyase</keyword>
<keyword evidence="8" id="KW-0057">Aromatic amino acid biosynthesis</keyword>
<comment type="subunit">
    <text evidence="5 8">Homododecamer.</text>
</comment>
<dbReference type="InterPro" id="IPR001874">
    <property type="entry name" value="DHquinase_II"/>
</dbReference>
<accession>Q1LU36</accession>
<evidence type="ECO:0000313" key="12">
    <source>
        <dbReference type="EMBL" id="ABF14258.1"/>
    </source>
</evidence>
<evidence type="ECO:0000313" key="13">
    <source>
        <dbReference type="Proteomes" id="UP000002427"/>
    </source>
</evidence>
<evidence type="ECO:0000256" key="5">
    <source>
        <dbReference type="ARBA" id="ARBA00011193"/>
    </source>
</evidence>
<dbReference type="NCBIfam" id="NF003804">
    <property type="entry name" value="PRK05395.1-1"/>
    <property type="match status" value="1"/>
</dbReference>
<feature type="site" description="Transition state stabilizer" evidence="8 11">
    <location>
        <position position="38"/>
    </location>
</feature>
<evidence type="ECO:0000256" key="2">
    <source>
        <dbReference type="ARBA" id="ARBA00003924"/>
    </source>
</evidence>
<evidence type="ECO:0000256" key="11">
    <source>
        <dbReference type="PIRSR" id="PIRSR001399-3"/>
    </source>
</evidence>
<dbReference type="InterPro" id="IPR036441">
    <property type="entry name" value="DHquinase_II_sf"/>
</dbReference>
<evidence type="ECO:0000256" key="3">
    <source>
        <dbReference type="ARBA" id="ARBA00004902"/>
    </source>
</evidence>
<dbReference type="PIRSF" id="PIRSF001399">
    <property type="entry name" value="DHquinase_II"/>
    <property type="match status" value="1"/>
</dbReference>
<dbReference type="GO" id="GO:0009073">
    <property type="term" value="P:aromatic amino acid family biosynthetic process"/>
    <property type="evidence" value="ECO:0007669"/>
    <property type="project" value="UniProtKB-KW"/>
</dbReference>
<evidence type="ECO:0000256" key="6">
    <source>
        <dbReference type="ARBA" id="ARBA00012060"/>
    </source>
</evidence>